<reference evidence="2 3" key="1">
    <citation type="journal article" date="2016" name="Mol. Biol. Evol.">
        <title>Comparative Genomics of Early-Diverging Mushroom-Forming Fungi Provides Insights into the Origins of Lignocellulose Decay Capabilities.</title>
        <authorList>
            <person name="Nagy L.G."/>
            <person name="Riley R."/>
            <person name="Tritt A."/>
            <person name="Adam C."/>
            <person name="Daum C."/>
            <person name="Floudas D."/>
            <person name="Sun H."/>
            <person name="Yadav J.S."/>
            <person name="Pangilinan J."/>
            <person name="Larsson K.H."/>
            <person name="Matsuura K."/>
            <person name="Barry K."/>
            <person name="Labutti K."/>
            <person name="Kuo R."/>
            <person name="Ohm R.A."/>
            <person name="Bhattacharya S.S."/>
            <person name="Shirouzu T."/>
            <person name="Yoshinaga Y."/>
            <person name="Martin F.M."/>
            <person name="Grigoriev I.V."/>
            <person name="Hibbett D.S."/>
        </authorList>
    </citation>
    <scope>NUCLEOTIDE SEQUENCE [LARGE SCALE GENOMIC DNA]</scope>
    <source>
        <strain evidence="2 3">L-15889</strain>
    </source>
</reference>
<protein>
    <submittedName>
        <fullName evidence="2">Uncharacterized protein</fullName>
    </submittedName>
</protein>
<accession>A0A165SAE2</accession>
<evidence type="ECO:0000313" key="2">
    <source>
        <dbReference type="EMBL" id="KZT71730.1"/>
    </source>
</evidence>
<evidence type="ECO:0000313" key="3">
    <source>
        <dbReference type="Proteomes" id="UP000076727"/>
    </source>
</evidence>
<evidence type="ECO:0000256" key="1">
    <source>
        <dbReference type="SAM" id="Phobius"/>
    </source>
</evidence>
<organism evidence="2 3">
    <name type="scientific">Daedalea quercina L-15889</name>
    <dbReference type="NCBI Taxonomy" id="1314783"/>
    <lineage>
        <taxon>Eukaryota</taxon>
        <taxon>Fungi</taxon>
        <taxon>Dikarya</taxon>
        <taxon>Basidiomycota</taxon>
        <taxon>Agaricomycotina</taxon>
        <taxon>Agaricomycetes</taxon>
        <taxon>Polyporales</taxon>
        <taxon>Fomitopsis</taxon>
    </lineage>
</organism>
<feature type="non-terminal residue" evidence="2">
    <location>
        <position position="1"/>
    </location>
</feature>
<keyword evidence="1" id="KW-0812">Transmembrane</keyword>
<feature type="transmembrane region" description="Helical" evidence="1">
    <location>
        <begin position="33"/>
        <end position="55"/>
    </location>
</feature>
<dbReference type="AlphaFoldDB" id="A0A165SAE2"/>
<keyword evidence="1" id="KW-1133">Transmembrane helix</keyword>
<gene>
    <name evidence="2" type="ORF">DAEQUDRAFT_95193</name>
</gene>
<keyword evidence="1" id="KW-0472">Membrane</keyword>
<dbReference type="Proteomes" id="UP000076727">
    <property type="component" value="Unassembled WGS sequence"/>
</dbReference>
<dbReference type="EMBL" id="KV429044">
    <property type="protein sequence ID" value="KZT71730.1"/>
    <property type="molecule type" value="Genomic_DNA"/>
</dbReference>
<proteinExistence type="predicted"/>
<dbReference type="OrthoDB" id="3251307at2759"/>
<feature type="transmembrane region" description="Helical" evidence="1">
    <location>
        <begin position="75"/>
        <end position="96"/>
    </location>
</feature>
<keyword evidence="3" id="KW-1185">Reference proteome</keyword>
<name>A0A165SAE2_9APHY</name>
<sequence>HTYLDGTFPFTFRERWPWGPLIARRPCPQGDPAVCMGFGSCTVSIFSCPASALGLGGPFFLSLGPPNPNPMHSQSAALVMTSFCAVVALVCGLEYISPSQ</sequence>